<evidence type="ECO:0000313" key="1">
    <source>
        <dbReference type="EMBL" id="KAL3667370.1"/>
    </source>
</evidence>
<comment type="caution">
    <text evidence="1">The sequence shown here is derived from an EMBL/GenBank/DDBJ whole genome shotgun (WGS) entry which is preliminary data.</text>
</comment>
<dbReference type="SUPFAM" id="SSF54001">
    <property type="entry name" value="Cysteine proteinases"/>
    <property type="match status" value="1"/>
</dbReference>
<dbReference type="Proteomes" id="UP001632037">
    <property type="component" value="Unassembled WGS sequence"/>
</dbReference>
<dbReference type="InterPro" id="IPR038765">
    <property type="entry name" value="Papain-like_cys_pep_sf"/>
</dbReference>
<reference evidence="1 2" key="1">
    <citation type="submission" date="2024-09" db="EMBL/GenBank/DDBJ databases">
        <title>Genome sequencing and assembly of Phytophthora oleae, isolate VK10A, causative agent of rot of olive drupes.</title>
        <authorList>
            <person name="Conti Taguali S."/>
            <person name="Riolo M."/>
            <person name="La Spada F."/>
            <person name="Cacciola S.O."/>
            <person name="Dionisio G."/>
        </authorList>
    </citation>
    <scope>NUCLEOTIDE SEQUENCE [LARGE SCALE GENOMIC DNA]</scope>
    <source>
        <strain evidence="1 2">VK10A</strain>
    </source>
</reference>
<evidence type="ECO:0008006" key="3">
    <source>
        <dbReference type="Google" id="ProtNLM"/>
    </source>
</evidence>
<sequence length="141" mass="15905">MSYRMEPPTITPYFYEPLCSTAYVDTMESTYNTAMAEFLKDWHDSSMPGEAYPTVEEGVWLTSPKQPDGTSCGVLVIAQVYTMLRNSLLFAKTSVSVNDVAIMRLRIMWMILSQPEVSTRENKVARAVESTDIELLATIMT</sequence>
<accession>A0ABD3FNM2</accession>
<dbReference type="Gene3D" id="3.40.395.10">
    <property type="entry name" value="Adenoviral Proteinase, Chain A"/>
    <property type="match status" value="1"/>
</dbReference>
<keyword evidence="2" id="KW-1185">Reference proteome</keyword>
<dbReference type="EMBL" id="JBIMZQ010000014">
    <property type="protein sequence ID" value="KAL3667370.1"/>
    <property type="molecule type" value="Genomic_DNA"/>
</dbReference>
<organism evidence="1 2">
    <name type="scientific">Phytophthora oleae</name>
    <dbReference type="NCBI Taxonomy" id="2107226"/>
    <lineage>
        <taxon>Eukaryota</taxon>
        <taxon>Sar</taxon>
        <taxon>Stramenopiles</taxon>
        <taxon>Oomycota</taxon>
        <taxon>Peronosporomycetes</taxon>
        <taxon>Peronosporales</taxon>
        <taxon>Peronosporaceae</taxon>
        <taxon>Phytophthora</taxon>
    </lineage>
</organism>
<name>A0ABD3FNM2_9STRA</name>
<evidence type="ECO:0000313" key="2">
    <source>
        <dbReference type="Proteomes" id="UP001632037"/>
    </source>
</evidence>
<protein>
    <recommendedName>
        <fullName evidence="3">Ubiquitin-like protease family profile domain-containing protein</fullName>
    </recommendedName>
</protein>
<dbReference type="AlphaFoldDB" id="A0ABD3FNM2"/>
<gene>
    <name evidence="1" type="ORF">V7S43_007596</name>
</gene>
<proteinExistence type="predicted"/>